<evidence type="ECO:0000313" key="1">
    <source>
        <dbReference type="EMBL" id="MBW92180.1"/>
    </source>
</evidence>
<accession>A0A2P2JFC8</accession>
<organism evidence="1">
    <name type="scientific">Rhizophora mucronata</name>
    <name type="common">Asiatic mangrove</name>
    <dbReference type="NCBI Taxonomy" id="61149"/>
    <lineage>
        <taxon>Eukaryota</taxon>
        <taxon>Viridiplantae</taxon>
        <taxon>Streptophyta</taxon>
        <taxon>Embryophyta</taxon>
        <taxon>Tracheophyta</taxon>
        <taxon>Spermatophyta</taxon>
        <taxon>Magnoliopsida</taxon>
        <taxon>eudicotyledons</taxon>
        <taxon>Gunneridae</taxon>
        <taxon>Pentapetalae</taxon>
        <taxon>rosids</taxon>
        <taxon>fabids</taxon>
        <taxon>Malpighiales</taxon>
        <taxon>Rhizophoraceae</taxon>
        <taxon>Rhizophora</taxon>
    </lineage>
</organism>
<protein>
    <submittedName>
        <fullName evidence="1">Uncharacterized protein MANES_01G071500</fullName>
    </submittedName>
</protein>
<dbReference type="EMBL" id="GGEC01011697">
    <property type="protein sequence ID" value="MBW92180.1"/>
    <property type="molecule type" value="Transcribed_RNA"/>
</dbReference>
<name>A0A2P2JFC8_RHIMU</name>
<reference evidence="1" key="1">
    <citation type="submission" date="2018-02" db="EMBL/GenBank/DDBJ databases">
        <title>Rhizophora mucronata_Transcriptome.</title>
        <authorList>
            <person name="Meera S.P."/>
            <person name="Sreeshan A."/>
            <person name="Augustine A."/>
        </authorList>
    </citation>
    <scope>NUCLEOTIDE SEQUENCE</scope>
    <source>
        <tissue evidence="1">Leaf</tissue>
    </source>
</reference>
<proteinExistence type="predicted"/>
<dbReference type="AlphaFoldDB" id="A0A2P2JFC8"/>
<sequence length="80" mass="8816">MHFPSALKERLIDLASSSVCPSLPDLSMRSEPARSTTTSLPLRTNGGFKPFIVWELLPFSLERAVSLPLPDLFTCTIKIA</sequence>